<dbReference type="GeneID" id="89923978"/>
<protein>
    <recommendedName>
        <fullName evidence="4">Early meiotic induction protein 1</fullName>
    </recommendedName>
</protein>
<dbReference type="RefSeq" id="XP_064661229.1">
    <property type="nucleotide sequence ID" value="XM_064799890.1"/>
</dbReference>
<dbReference type="Proteomes" id="UP001337655">
    <property type="component" value="Unassembled WGS sequence"/>
</dbReference>
<comment type="caution">
    <text evidence="2">The sequence shown here is derived from an EMBL/GenBank/DDBJ whole genome shotgun (WGS) entry which is preliminary data.</text>
</comment>
<accession>A0AAV9PFT4</accession>
<dbReference type="InterPro" id="IPR021475">
    <property type="entry name" value="Pants/Emi1-like"/>
</dbReference>
<feature type="region of interest" description="Disordered" evidence="1">
    <location>
        <begin position="131"/>
        <end position="168"/>
    </location>
</feature>
<feature type="compositionally biased region" description="Basic and acidic residues" evidence="1">
    <location>
        <begin position="82"/>
        <end position="97"/>
    </location>
</feature>
<dbReference type="AlphaFoldDB" id="A0AAV9PFT4"/>
<organism evidence="2 3">
    <name type="scientific">Saxophila tyrrhenica</name>
    <dbReference type="NCBI Taxonomy" id="1690608"/>
    <lineage>
        <taxon>Eukaryota</taxon>
        <taxon>Fungi</taxon>
        <taxon>Dikarya</taxon>
        <taxon>Ascomycota</taxon>
        <taxon>Pezizomycotina</taxon>
        <taxon>Dothideomycetes</taxon>
        <taxon>Dothideomycetidae</taxon>
        <taxon>Mycosphaerellales</taxon>
        <taxon>Extremaceae</taxon>
        <taxon>Saxophila</taxon>
    </lineage>
</organism>
<proteinExistence type="predicted"/>
<evidence type="ECO:0000256" key="1">
    <source>
        <dbReference type="SAM" id="MobiDB-lite"/>
    </source>
</evidence>
<gene>
    <name evidence="2" type="ORF">LTR77_002631</name>
</gene>
<dbReference type="EMBL" id="JAVRRT010000004">
    <property type="protein sequence ID" value="KAK5172511.1"/>
    <property type="molecule type" value="Genomic_DNA"/>
</dbReference>
<evidence type="ECO:0000313" key="2">
    <source>
        <dbReference type="EMBL" id="KAK5172511.1"/>
    </source>
</evidence>
<reference evidence="2 3" key="1">
    <citation type="submission" date="2023-08" db="EMBL/GenBank/DDBJ databases">
        <title>Black Yeasts Isolated from many extreme environments.</title>
        <authorList>
            <person name="Coleine C."/>
            <person name="Stajich J.E."/>
            <person name="Selbmann L."/>
        </authorList>
    </citation>
    <scope>NUCLEOTIDE SEQUENCE [LARGE SCALE GENOMIC DNA]</scope>
    <source>
        <strain evidence="2 3">CCFEE 5935</strain>
    </source>
</reference>
<name>A0AAV9PFT4_9PEZI</name>
<dbReference type="Pfam" id="PF11326">
    <property type="entry name" value="PANTS-like"/>
    <property type="match status" value="1"/>
</dbReference>
<sequence length="278" mass="31039">MSAIHRLNRESGIAWLLSWEKTGVGGVHVRSKALLVISTSRDFRELVFVQSNSISLGVASSASLSIAMGWLWSSSTTGDGQRSSDGRADGDKPRGFGLNEEQRTRIFGLASADKTRDAAAEKELATFLNSVSEPDASESKAATPAANPSHETSPPEQPPHDRILPDGSLNISPSALYPRTMSCRQAFDQAFYCQSLGGKFNDIYRYGHLQDCSEQWGAFWFCMRTRTLSGPEKEMQIREHYKQRDERKRGEFGSSEDVWEIREKPVLKAFWRDPDAED</sequence>
<dbReference type="PANTHER" id="PTHR28052">
    <property type="entry name" value="UPF0545 PROTEIN C22ORF39"/>
    <property type="match status" value="1"/>
</dbReference>
<keyword evidence="3" id="KW-1185">Reference proteome</keyword>
<evidence type="ECO:0008006" key="4">
    <source>
        <dbReference type="Google" id="ProtNLM"/>
    </source>
</evidence>
<dbReference type="PANTHER" id="PTHR28052:SF1">
    <property type="entry name" value="UPF0545 PROTEIN C22ORF39"/>
    <property type="match status" value="1"/>
</dbReference>
<feature type="region of interest" description="Disordered" evidence="1">
    <location>
        <begin position="76"/>
        <end position="97"/>
    </location>
</feature>
<evidence type="ECO:0000313" key="3">
    <source>
        <dbReference type="Proteomes" id="UP001337655"/>
    </source>
</evidence>